<comment type="caution">
    <text evidence="5">The sequence shown here is derived from an EMBL/GenBank/DDBJ whole genome shotgun (WGS) entry which is preliminary data.</text>
</comment>
<dbReference type="InterPro" id="IPR013106">
    <property type="entry name" value="Ig_V-set"/>
</dbReference>
<protein>
    <submittedName>
        <fullName evidence="5">HVM62 protein</fullName>
    </submittedName>
</protein>
<dbReference type="InterPro" id="IPR013783">
    <property type="entry name" value="Ig-like_fold"/>
</dbReference>
<gene>
    <name evidence="5" type="primary">Hvm62</name>
    <name evidence="5" type="ORF">UPUEPO_R09116</name>
</gene>
<reference evidence="5 6" key="1">
    <citation type="submission" date="2019-09" db="EMBL/GenBank/DDBJ databases">
        <title>Bird 10,000 Genomes (B10K) Project - Family phase.</title>
        <authorList>
            <person name="Zhang G."/>
        </authorList>
    </citation>
    <scope>NUCLEOTIDE SEQUENCE [LARGE SCALE GENOMIC DNA]</scope>
    <source>
        <strain evidence="5">B10K-DU-012-37</strain>
    </source>
</reference>
<keyword evidence="6" id="KW-1185">Reference proteome</keyword>
<dbReference type="OrthoDB" id="8694217at2759"/>
<evidence type="ECO:0000256" key="1">
    <source>
        <dbReference type="ARBA" id="ARBA00022859"/>
    </source>
</evidence>
<name>A0A7K6B497_UPUEP</name>
<dbReference type="InterPro" id="IPR050199">
    <property type="entry name" value="IgHV"/>
</dbReference>
<keyword evidence="3" id="KW-1280">Immunoglobulin</keyword>
<evidence type="ECO:0000256" key="2">
    <source>
        <dbReference type="ARBA" id="ARBA00023130"/>
    </source>
</evidence>
<dbReference type="InterPro" id="IPR036179">
    <property type="entry name" value="Ig-like_dom_sf"/>
</dbReference>
<dbReference type="Proteomes" id="UP000544127">
    <property type="component" value="Unassembled WGS sequence"/>
</dbReference>
<feature type="non-terminal residue" evidence="5">
    <location>
        <position position="1"/>
    </location>
</feature>
<dbReference type="SUPFAM" id="SSF48726">
    <property type="entry name" value="Immunoglobulin"/>
    <property type="match status" value="1"/>
</dbReference>
<sequence>FAGALALVQTEVTGPKVGKVSASFRLTCHISGVPINASSYAWDWIRQTPDRELQHIALQYPFTGLQHIALAFQSRVISSANASRSQLLLEMLSATSSDTATYFCS</sequence>
<organism evidence="5 6">
    <name type="scientific">Upupa epops</name>
    <name type="common">Eurasian hoopoe</name>
    <dbReference type="NCBI Taxonomy" id="57439"/>
    <lineage>
        <taxon>Eukaryota</taxon>
        <taxon>Metazoa</taxon>
        <taxon>Chordata</taxon>
        <taxon>Craniata</taxon>
        <taxon>Vertebrata</taxon>
        <taxon>Euteleostomi</taxon>
        <taxon>Archelosauria</taxon>
        <taxon>Archosauria</taxon>
        <taxon>Dinosauria</taxon>
        <taxon>Saurischia</taxon>
        <taxon>Theropoda</taxon>
        <taxon>Coelurosauria</taxon>
        <taxon>Aves</taxon>
        <taxon>Neognathae</taxon>
        <taxon>Neoaves</taxon>
        <taxon>Telluraves</taxon>
        <taxon>Coraciimorphae</taxon>
        <taxon>Bucerotiformes</taxon>
        <taxon>Upupidae</taxon>
        <taxon>Upupa</taxon>
    </lineage>
</organism>
<dbReference type="GO" id="GO:0005576">
    <property type="term" value="C:extracellular region"/>
    <property type="evidence" value="ECO:0007669"/>
    <property type="project" value="UniProtKB-ARBA"/>
</dbReference>
<feature type="domain" description="Ig-like" evidence="4">
    <location>
        <begin position="18"/>
        <end position="105"/>
    </location>
</feature>
<accession>A0A7K6B497</accession>
<keyword evidence="2" id="KW-1064">Adaptive immunity</keyword>
<keyword evidence="1" id="KW-0391">Immunity</keyword>
<dbReference type="InterPro" id="IPR007110">
    <property type="entry name" value="Ig-like_dom"/>
</dbReference>
<evidence type="ECO:0000313" key="6">
    <source>
        <dbReference type="Proteomes" id="UP000544127"/>
    </source>
</evidence>
<dbReference type="PROSITE" id="PS50835">
    <property type="entry name" value="IG_LIKE"/>
    <property type="match status" value="1"/>
</dbReference>
<dbReference type="GO" id="GO:0002250">
    <property type="term" value="P:adaptive immune response"/>
    <property type="evidence" value="ECO:0007669"/>
    <property type="project" value="UniProtKB-KW"/>
</dbReference>
<feature type="non-terminal residue" evidence="5">
    <location>
        <position position="105"/>
    </location>
</feature>
<dbReference type="AlphaFoldDB" id="A0A7K6B497"/>
<evidence type="ECO:0000259" key="4">
    <source>
        <dbReference type="PROSITE" id="PS50835"/>
    </source>
</evidence>
<dbReference type="Gene3D" id="2.60.40.10">
    <property type="entry name" value="Immunoglobulins"/>
    <property type="match status" value="1"/>
</dbReference>
<dbReference type="GO" id="GO:0019814">
    <property type="term" value="C:immunoglobulin complex"/>
    <property type="evidence" value="ECO:0007669"/>
    <property type="project" value="UniProtKB-KW"/>
</dbReference>
<dbReference type="SMART" id="SM00406">
    <property type="entry name" value="IGv"/>
    <property type="match status" value="1"/>
</dbReference>
<evidence type="ECO:0000313" key="5">
    <source>
        <dbReference type="EMBL" id="NWU97110.1"/>
    </source>
</evidence>
<proteinExistence type="predicted"/>
<dbReference type="PANTHER" id="PTHR23266">
    <property type="entry name" value="IMMUNOGLOBULIN HEAVY CHAIN"/>
    <property type="match status" value="1"/>
</dbReference>
<evidence type="ECO:0000256" key="3">
    <source>
        <dbReference type="ARBA" id="ARBA00043265"/>
    </source>
</evidence>
<dbReference type="EMBL" id="VZRI01009135">
    <property type="protein sequence ID" value="NWU97110.1"/>
    <property type="molecule type" value="Genomic_DNA"/>
</dbReference>
<dbReference type="Pfam" id="PF07686">
    <property type="entry name" value="V-set"/>
    <property type="match status" value="1"/>
</dbReference>